<evidence type="ECO:0000256" key="6">
    <source>
        <dbReference type="ARBA" id="ARBA00035303"/>
    </source>
</evidence>
<dbReference type="InterPro" id="IPR057268">
    <property type="entry name" value="Ribosomal_L18"/>
</dbReference>
<organism evidence="7 8">
    <name type="scientific">Polarella glacialis</name>
    <name type="common">Dinoflagellate</name>
    <dbReference type="NCBI Taxonomy" id="89957"/>
    <lineage>
        <taxon>Eukaryota</taxon>
        <taxon>Sar</taxon>
        <taxon>Alveolata</taxon>
        <taxon>Dinophyceae</taxon>
        <taxon>Suessiales</taxon>
        <taxon>Suessiaceae</taxon>
        <taxon>Polarella</taxon>
    </lineage>
</organism>
<evidence type="ECO:0000313" key="7">
    <source>
        <dbReference type="EMBL" id="CAE8615399.1"/>
    </source>
</evidence>
<comment type="caution">
    <text evidence="7">The sequence shown here is derived from an EMBL/GenBank/DDBJ whole genome shotgun (WGS) entry which is preliminary data.</text>
</comment>
<dbReference type="GO" id="GO:0003735">
    <property type="term" value="F:structural constituent of ribosome"/>
    <property type="evidence" value="ECO:0007669"/>
    <property type="project" value="InterPro"/>
</dbReference>
<evidence type="ECO:0000256" key="2">
    <source>
        <dbReference type="ARBA" id="ARBA00022730"/>
    </source>
</evidence>
<keyword evidence="4" id="KW-0689">Ribosomal protein</keyword>
<dbReference type="OrthoDB" id="437000at2759"/>
<comment type="similarity">
    <text evidence="1">Belongs to the universal ribosomal protein uL18 family.</text>
</comment>
<dbReference type="AlphaFoldDB" id="A0A813FYC0"/>
<name>A0A813FYC0_POLGL</name>
<dbReference type="GO" id="GO:0005840">
    <property type="term" value="C:ribosome"/>
    <property type="evidence" value="ECO:0007669"/>
    <property type="project" value="UniProtKB-KW"/>
</dbReference>
<dbReference type="HAMAP" id="MF_01337_B">
    <property type="entry name" value="Ribosomal_uL18_B"/>
    <property type="match status" value="1"/>
</dbReference>
<dbReference type="GO" id="GO:0005737">
    <property type="term" value="C:cytoplasm"/>
    <property type="evidence" value="ECO:0007669"/>
    <property type="project" value="UniProtKB-ARBA"/>
</dbReference>
<dbReference type="GO" id="GO:1990904">
    <property type="term" value="C:ribonucleoprotein complex"/>
    <property type="evidence" value="ECO:0007669"/>
    <property type="project" value="UniProtKB-KW"/>
</dbReference>
<keyword evidence="8" id="KW-1185">Reference proteome</keyword>
<sequence length="262" mass="28068">MGRSVIATVTGAALAVASFRGFSASASSVAFAFGAPKVLGSPRSPGQFVSEVVPSTTSSANSSHASGSALSPSVLGLLGLCAAAAARALTSSVTRFGKRRTPPRPTDWSDDQLGYRIKGQPGWPGSPHAWTEPIRWAQRFKRRIHIRRKVEGNCVRPRMAVFRSTHHMHVNIIDDTIGTGITLLTVTSKQKENVTQIRADSGAEKGDEHTWSIEAAELIGREVAKKCLEKNITMVVFDRGGFPYEGRVKALAEAARSGGLQF</sequence>
<dbReference type="GO" id="GO:0006412">
    <property type="term" value="P:translation"/>
    <property type="evidence" value="ECO:0007669"/>
    <property type="project" value="InterPro"/>
</dbReference>
<dbReference type="Proteomes" id="UP000654075">
    <property type="component" value="Unassembled WGS sequence"/>
</dbReference>
<evidence type="ECO:0000256" key="4">
    <source>
        <dbReference type="ARBA" id="ARBA00022980"/>
    </source>
</evidence>
<dbReference type="Gene3D" id="3.30.420.100">
    <property type="match status" value="1"/>
</dbReference>
<evidence type="ECO:0000256" key="3">
    <source>
        <dbReference type="ARBA" id="ARBA00022884"/>
    </source>
</evidence>
<evidence type="ECO:0000313" key="8">
    <source>
        <dbReference type="Proteomes" id="UP000654075"/>
    </source>
</evidence>
<dbReference type="PANTHER" id="PTHR12899">
    <property type="entry name" value="39S RIBOSOMAL PROTEIN L18, MITOCHONDRIAL"/>
    <property type="match status" value="1"/>
</dbReference>
<keyword evidence="3" id="KW-0694">RNA-binding</keyword>
<evidence type="ECO:0000256" key="5">
    <source>
        <dbReference type="ARBA" id="ARBA00023274"/>
    </source>
</evidence>
<dbReference type="InterPro" id="IPR004389">
    <property type="entry name" value="Ribosomal_uL18_bac-type"/>
</dbReference>
<dbReference type="SUPFAM" id="SSF53137">
    <property type="entry name" value="Translational machinery components"/>
    <property type="match status" value="1"/>
</dbReference>
<gene>
    <name evidence="7" type="ORF">PGLA1383_LOCUS33115</name>
</gene>
<dbReference type="GO" id="GO:0008097">
    <property type="term" value="F:5S rRNA binding"/>
    <property type="evidence" value="ECO:0007669"/>
    <property type="project" value="TreeGrafter"/>
</dbReference>
<keyword evidence="5" id="KW-0687">Ribonucleoprotein</keyword>
<reference evidence="7" key="1">
    <citation type="submission" date="2021-02" db="EMBL/GenBank/DDBJ databases">
        <authorList>
            <person name="Dougan E. K."/>
            <person name="Rhodes N."/>
            <person name="Thang M."/>
            <person name="Chan C."/>
        </authorList>
    </citation>
    <scope>NUCLEOTIDE SEQUENCE</scope>
</reference>
<proteinExistence type="inferred from homology"/>
<evidence type="ECO:0000256" key="1">
    <source>
        <dbReference type="ARBA" id="ARBA00007116"/>
    </source>
</evidence>
<dbReference type="CDD" id="cd00432">
    <property type="entry name" value="Ribosomal_L18_L5e"/>
    <property type="match status" value="1"/>
</dbReference>
<dbReference type="InterPro" id="IPR005484">
    <property type="entry name" value="Ribosomal_uL18_bac/plant/anim"/>
</dbReference>
<dbReference type="Pfam" id="PF00861">
    <property type="entry name" value="Ribosomal_L18p"/>
    <property type="match status" value="1"/>
</dbReference>
<accession>A0A813FYC0</accession>
<protein>
    <recommendedName>
        <fullName evidence="6">Large ribosomal subunit protein uL18c</fullName>
    </recommendedName>
</protein>
<keyword evidence="2" id="KW-0699">rRNA-binding</keyword>
<dbReference type="PANTHER" id="PTHR12899:SF3">
    <property type="entry name" value="LARGE RIBOSOMAL SUBUNIT PROTEIN UL18M"/>
    <property type="match status" value="1"/>
</dbReference>
<dbReference type="EMBL" id="CAJNNV010025624">
    <property type="protein sequence ID" value="CAE8615399.1"/>
    <property type="molecule type" value="Genomic_DNA"/>
</dbReference>